<evidence type="ECO:0000256" key="11">
    <source>
        <dbReference type="SAM" id="MobiDB-lite"/>
    </source>
</evidence>
<dbReference type="Pfam" id="PF02183">
    <property type="entry name" value="HALZ"/>
    <property type="match status" value="1"/>
</dbReference>
<feature type="compositionally biased region" description="Basic and acidic residues" evidence="11">
    <location>
        <begin position="48"/>
        <end position="67"/>
    </location>
</feature>
<dbReference type="InterPro" id="IPR009057">
    <property type="entry name" value="Homeodomain-like_sf"/>
</dbReference>
<feature type="coiled-coil region" evidence="10">
    <location>
        <begin position="163"/>
        <end position="190"/>
    </location>
</feature>
<evidence type="ECO:0000256" key="9">
    <source>
        <dbReference type="RuleBase" id="RU000682"/>
    </source>
</evidence>
<evidence type="ECO:0000313" key="13">
    <source>
        <dbReference type="EMBL" id="MQM04629.1"/>
    </source>
</evidence>
<keyword evidence="7 8" id="KW-0539">Nucleus</keyword>
<feature type="DNA-binding region" description="Homeobox" evidence="8">
    <location>
        <begin position="99"/>
        <end position="158"/>
    </location>
</feature>
<dbReference type="SUPFAM" id="SSF46689">
    <property type="entry name" value="Homeodomain-like"/>
    <property type="match status" value="1"/>
</dbReference>
<comment type="similarity">
    <text evidence="2">Belongs to the HD-ZIP homeobox family. Class II subfamily.</text>
</comment>
<dbReference type="SMART" id="SM00389">
    <property type="entry name" value="HOX"/>
    <property type="match status" value="1"/>
</dbReference>
<gene>
    <name evidence="13" type="ORF">Taro_037431</name>
</gene>
<dbReference type="Gene3D" id="1.10.10.60">
    <property type="entry name" value="Homeodomain-like"/>
    <property type="match status" value="1"/>
</dbReference>
<accession>A0A843W5N3</accession>
<dbReference type="AlphaFoldDB" id="A0A843W5N3"/>
<dbReference type="PANTHER" id="PTHR45714">
    <property type="entry name" value="HOMEOBOX-LEUCINE ZIPPER PROTEIN HAT14"/>
    <property type="match status" value="1"/>
</dbReference>
<dbReference type="InterPro" id="IPR003106">
    <property type="entry name" value="Leu_zip_homeo"/>
</dbReference>
<dbReference type="GO" id="GO:0043565">
    <property type="term" value="F:sequence-specific DNA binding"/>
    <property type="evidence" value="ECO:0007669"/>
    <property type="project" value="InterPro"/>
</dbReference>
<keyword evidence="10" id="KW-0175">Coiled coil</keyword>
<evidence type="ECO:0000259" key="12">
    <source>
        <dbReference type="PROSITE" id="PS50071"/>
    </source>
</evidence>
<dbReference type="PROSITE" id="PS50071">
    <property type="entry name" value="HOMEOBOX_2"/>
    <property type="match status" value="1"/>
</dbReference>
<proteinExistence type="inferred from homology"/>
<dbReference type="OrthoDB" id="6159439at2759"/>
<keyword evidence="14" id="KW-1185">Reference proteome</keyword>
<organism evidence="13 14">
    <name type="scientific">Colocasia esculenta</name>
    <name type="common">Wild taro</name>
    <name type="synonym">Arum esculentum</name>
    <dbReference type="NCBI Taxonomy" id="4460"/>
    <lineage>
        <taxon>Eukaryota</taxon>
        <taxon>Viridiplantae</taxon>
        <taxon>Streptophyta</taxon>
        <taxon>Embryophyta</taxon>
        <taxon>Tracheophyta</taxon>
        <taxon>Spermatophyta</taxon>
        <taxon>Magnoliopsida</taxon>
        <taxon>Liliopsida</taxon>
        <taxon>Araceae</taxon>
        <taxon>Aroideae</taxon>
        <taxon>Colocasieae</taxon>
        <taxon>Colocasia</taxon>
    </lineage>
</organism>
<comment type="caution">
    <text evidence="13">The sequence shown here is derived from an EMBL/GenBank/DDBJ whole genome shotgun (WGS) entry which is preliminary data.</text>
</comment>
<keyword evidence="4 8" id="KW-0238">DNA-binding</keyword>
<feature type="compositionally biased region" description="Gly residues" evidence="11">
    <location>
        <begin position="83"/>
        <end position="98"/>
    </location>
</feature>
<dbReference type="InterPro" id="IPR001356">
    <property type="entry name" value="HD"/>
</dbReference>
<evidence type="ECO:0000256" key="10">
    <source>
        <dbReference type="SAM" id="Coils"/>
    </source>
</evidence>
<evidence type="ECO:0000256" key="7">
    <source>
        <dbReference type="ARBA" id="ARBA00023242"/>
    </source>
</evidence>
<evidence type="ECO:0000256" key="2">
    <source>
        <dbReference type="ARBA" id="ARBA00006074"/>
    </source>
</evidence>
<dbReference type="Proteomes" id="UP000652761">
    <property type="component" value="Unassembled WGS sequence"/>
</dbReference>
<evidence type="ECO:0000256" key="3">
    <source>
        <dbReference type="ARBA" id="ARBA00023015"/>
    </source>
</evidence>
<feature type="region of interest" description="Disordered" evidence="11">
    <location>
        <begin position="48"/>
        <end position="101"/>
    </location>
</feature>
<evidence type="ECO:0000313" key="14">
    <source>
        <dbReference type="Proteomes" id="UP000652761"/>
    </source>
</evidence>
<sequence>MEHDPCNTSLALGLGVGLDAFAASRRRDRKQKPPVQFHILFPACAKGEEGEAAAEKDRGRLRMRTVEQEEDAAEKEARESSSGGNGTSSGPGGGGCSGGARKKLRLTNEQSTLLEHSFRERNTLTPTQKQELAERLNLRPRQVEVWFQNRRARTKLKQTEVDCEFLKKCCESLSDENRRLKKELQELRSIKPAGPPFYVHLPKAATLNMCPSCERIAAEDGKVPGVEAKPRFYNCAIKDSSMAC</sequence>
<name>A0A843W5N3_COLES</name>
<reference evidence="13" key="1">
    <citation type="submission" date="2017-07" db="EMBL/GenBank/DDBJ databases">
        <title>Taro Niue Genome Assembly and Annotation.</title>
        <authorList>
            <person name="Atibalentja N."/>
            <person name="Keating K."/>
            <person name="Fields C.J."/>
        </authorList>
    </citation>
    <scope>NUCLEOTIDE SEQUENCE</scope>
    <source>
        <strain evidence="13">Niue_2</strain>
        <tissue evidence="13">Leaf</tissue>
    </source>
</reference>
<evidence type="ECO:0000256" key="4">
    <source>
        <dbReference type="ARBA" id="ARBA00023125"/>
    </source>
</evidence>
<dbReference type="InterPro" id="IPR050762">
    <property type="entry name" value="HD-ZIP_Homeobox_LZ_Class_II"/>
</dbReference>
<dbReference type="SMART" id="SM00340">
    <property type="entry name" value="HALZ"/>
    <property type="match status" value="1"/>
</dbReference>
<keyword evidence="6" id="KW-0804">Transcription</keyword>
<dbReference type="GO" id="GO:0005634">
    <property type="term" value="C:nucleus"/>
    <property type="evidence" value="ECO:0007669"/>
    <property type="project" value="UniProtKB-SubCell"/>
</dbReference>
<dbReference type="EMBL" id="NMUH01003255">
    <property type="protein sequence ID" value="MQM04629.1"/>
    <property type="molecule type" value="Genomic_DNA"/>
</dbReference>
<evidence type="ECO:0000256" key="6">
    <source>
        <dbReference type="ARBA" id="ARBA00023163"/>
    </source>
</evidence>
<dbReference type="InterPro" id="IPR017970">
    <property type="entry name" value="Homeobox_CS"/>
</dbReference>
<evidence type="ECO:0000256" key="5">
    <source>
        <dbReference type="ARBA" id="ARBA00023155"/>
    </source>
</evidence>
<dbReference type="CDD" id="cd00086">
    <property type="entry name" value="homeodomain"/>
    <property type="match status" value="1"/>
</dbReference>
<evidence type="ECO:0000256" key="1">
    <source>
        <dbReference type="ARBA" id="ARBA00004123"/>
    </source>
</evidence>
<dbReference type="GO" id="GO:0000981">
    <property type="term" value="F:DNA-binding transcription factor activity, RNA polymerase II-specific"/>
    <property type="evidence" value="ECO:0007669"/>
    <property type="project" value="InterPro"/>
</dbReference>
<keyword evidence="3" id="KW-0805">Transcription regulation</keyword>
<evidence type="ECO:0000256" key="8">
    <source>
        <dbReference type="PROSITE-ProRule" id="PRU00108"/>
    </source>
</evidence>
<dbReference type="PROSITE" id="PS00027">
    <property type="entry name" value="HOMEOBOX_1"/>
    <property type="match status" value="1"/>
</dbReference>
<keyword evidence="5 8" id="KW-0371">Homeobox</keyword>
<dbReference type="PANTHER" id="PTHR45714:SF34">
    <property type="entry name" value="HOMEOBOX-LEUCINE ZIPPER PROTEIN HAT9"/>
    <property type="match status" value="1"/>
</dbReference>
<comment type="subcellular location">
    <subcellularLocation>
        <location evidence="1 8 9">Nucleus</location>
    </subcellularLocation>
</comment>
<dbReference type="SMR" id="A0A843W5N3"/>
<dbReference type="Pfam" id="PF00046">
    <property type="entry name" value="Homeodomain"/>
    <property type="match status" value="1"/>
</dbReference>
<protein>
    <recommendedName>
        <fullName evidence="12">Homeobox domain-containing protein</fullName>
    </recommendedName>
</protein>
<feature type="domain" description="Homeobox" evidence="12">
    <location>
        <begin position="97"/>
        <end position="157"/>
    </location>
</feature>